<reference evidence="12 13" key="1">
    <citation type="submission" date="2019-02" db="EMBL/GenBank/DDBJ databases">
        <title>Deep-cultivation of Planctomycetes and their phenomic and genomic characterization uncovers novel biology.</title>
        <authorList>
            <person name="Wiegand S."/>
            <person name="Jogler M."/>
            <person name="Boedeker C."/>
            <person name="Pinto D."/>
            <person name="Vollmers J."/>
            <person name="Rivas-Marin E."/>
            <person name="Kohn T."/>
            <person name="Peeters S.H."/>
            <person name="Heuer A."/>
            <person name="Rast P."/>
            <person name="Oberbeckmann S."/>
            <person name="Bunk B."/>
            <person name="Jeske O."/>
            <person name="Meyerdierks A."/>
            <person name="Storesund J.E."/>
            <person name="Kallscheuer N."/>
            <person name="Luecker S."/>
            <person name="Lage O.M."/>
            <person name="Pohl T."/>
            <person name="Merkel B.J."/>
            <person name="Hornburger P."/>
            <person name="Mueller R.-W."/>
            <person name="Bruemmer F."/>
            <person name="Labrenz M."/>
            <person name="Spormann A.M."/>
            <person name="Op den Camp H."/>
            <person name="Overmann J."/>
            <person name="Amann R."/>
            <person name="Jetten M.S.M."/>
            <person name="Mascher T."/>
            <person name="Medema M.H."/>
            <person name="Devos D.P."/>
            <person name="Kaster A.-K."/>
            <person name="Ovreas L."/>
            <person name="Rohde M."/>
            <person name="Galperin M.Y."/>
            <person name="Jogler C."/>
        </authorList>
    </citation>
    <scope>NUCLEOTIDE SEQUENCE [LARGE SCALE GENOMIC DNA]</scope>
    <source>
        <strain evidence="12 13">K23_9</strain>
    </source>
</reference>
<feature type="region of interest" description="Disordered" evidence="9">
    <location>
        <begin position="129"/>
        <end position="278"/>
    </location>
</feature>
<feature type="compositionally biased region" description="Low complexity" evidence="9">
    <location>
        <begin position="145"/>
        <end position="163"/>
    </location>
</feature>
<dbReference type="PANTHER" id="PTHR30050:SF2">
    <property type="entry name" value="CHROMOSOMAL REPLICATION INITIATOR PROTEIN DNAA"/>
    <property type="match status" value="1"/>
</dbReference>
<feature type="domain" description="AAA+ ATPase" evidence="10">
    <location>
        <begin position="308"/>
        <end position="459"/>
    </location>
</feature>
<dbReference type="SMART" id="SM00382">
    <property type="entry name" value="AAA"/>
    <property type="match status" value="1"/>
</dbReference>
<dbReference type="Gene3D" id="3.40.50.300">
    <property type="entry name" value="P-loop containing nucleotide triphosphate hydrolases"/>
    <property type="match status" value="1"/>
</dbReference>
<dbReference type="PANTHER" id="PTHR30050">
    <property type="entry name" value="CHROMOSOMAL REPLICATION INITIATOR PROTEIN DNAA"/>
    <property type="match status" value="1"/>
</dbReference>
<keyword evidence="4 7" id="KW-0067">ATP-binding</keyword>
<feature type="compositionally biased region" description="Basic and acidic residues" evidence="9">
    <location>
        <begin position="254"/>
        <end position="268"/>
    </location>
</feature>
<evidence type="ECO:0000313" key="13">
    <source>
        <dbReference type="Proteomes" id="UP000319817"/>
    </source>
</evidence>
<dbReference type="CDD" id="cd00009">
    <property type="entry name" value="AAA"/>
    <property type="match status" value="1"/>
</dbReference>
<dbReference type="InterPro" id="IPR027417">
    <property type="entry name" value="P-loop_NTPase"/>
</dbReference>
<evidence type="ECO:0000259" key="10">
    <source>
        <dbReference type="SMART" id="SM00382"/>
    </source>
</evidence>
<dbReference type="Proteomes" id="UP000319817">
    <property type="component" value="Chromosome"/>
</dbReference>
<keyword evidence="3 7" id="KW-0547">Nucleotide-binding</keyword>
<keyword evidence="1" id="KW-0963">Cytoplasm</keyword>
<gene>
    <name evidence="12" type="primary">dnaA_2</name>
    <name evidence="12" type="ORF">K239x_38290</name>
</gene>
<dbReference type="GO" id="GO:0008289">
    <property type="term" value="F:lipid binding"/>
    <property type="evidence" value="ECO:0007669"/>
    <property type="project" value="UniProtKB-KW"/>
</dbReference>
<dbReference type="GO" id="GO:0005886">
    <property type="term" value="C:plasma membrane"/>
    <property type="evidence" value="ECO:0007669"/>
    <property type="project" value="TreeGrafter"/>
</dbReference>
<feature type="compositionally biased region" description="Basic residues" evidence="9">
    <location>
        <begin position="210"/>
        <end position="222"/>
    </location>
</feature>
<dbReference type="SUPFAM" id="SSF52540">
    <property type="entry name" value="P-loop containing nucleoside triphosphate hydrolases"/>
    <property type="match status" value="1"/>
</dbReference>
<feature type="compositionally biased region" description="Polar residues" evidence="9">
    <location>
        <begin position="195"/>
        <end position="209"/>
    </location>
</feature>
<keyword evidence="5" id="KW-0446">Lipid-binding</keyword>
<evidence type="ECO:0000256" key="8">
    <source>
        <dbReference type="RuleBase" id="RU004227"/>
    </source>
</evidence>
<evidence type="ECO:0000256" key="1">
    <source>
        <dbReference type="ARBA" id="ARBA00022490"/>
    </source>
</evidence>
<dbReference type="EMBL" id="CP036526">
    <property type="protein sequence ID" value="QDT11829.1"/>
    <property type="molecule type" value="Genomic_DNA"/>
</dbReference>
<dbReference type="InterPro" id="IPR013317">
    <property type="entry name" value="DnaA_dom"/>
</dbReference>
<feature type="domain" description="Chromosomal replication initiator DnaA C-terminal" evidence="11">
    <location>
        <begin position="520"/>
        <end position="589"/>
    </location>
</feature>
<dbReference type="Pfam" id="PF00308">
    <property type="entry name" value="Bac_DnaA"/>
    <property type="match status" value="1"/>
</dbReference>
<proteinExistence type="inferred from homology"/>
<comment type="function">
    <text evidence="7">Plays an essential role in the initiation and regulation of chromosomal replication. ATP-DnaA binds to the origin of replication (oriC) to initiate formation of the DNA replication initiation complex once per cell cycle. Binds the DnaA box (a 9 base pair repeat at the origin) and separates the double-stranded (ds)DNA. Forms a right-handed helical filament on oriC DNA; dsDNA binds to the exterior of the filament while single-stranded (ss)DNA is stabiized in the filament's interior. The ATP-DnaA-oriC complex binds and stabilizes one strand of the AT-rich DNA unwinding element (DUE), permitting loading of DNA polymerase. After initiation quickly degrades to an ADP-DnaA complex that is not apt for DNA replication. Binds acidic phospholipids.</text>
</comment>
<dbReference type="Gene3D" id="1.10.1750.10">
    <property type="match status" value="1"/>
</dbReference>
<feature type="compositionally biased region" description="Polar residues" evidence="9">
    <location>
        <begin position="225"/>
        <end position="234"/>
    </location>
</feature>
<evidence type="ECO:0000259" key="11">
    <source>
        <dbReference type="SMART" id="SM00760"/>
    </source>
</evidence>
<dbReference type="InterPro" id="IPR010921">
    <property type="entry name" value="Trp_repressor/repl_initiator"/>
</dbReference>
<evidence type="ECO:0000256" key="5">
    <source>
        <dbReference type="ARBA" id="ARBA00023121"/>
    </source>
</evidence>
<evidence type="ECO:0000256" key="9">
    <source>
        <dbReference type="SAM" id="MobiDB-lite"/>
    </source>
</evidence>
<accession>A0A517NXK3</accession>
<name>A0A517NXK3_9BACT</name>
<dbReference type="RefSeq" id="WP_145419597.1">
    <property type="nucleotide sequence ID" value="NZ_CP036526.1"/>
</dbReference>
<dbReference type="GO" id="GO:0003688">
    <property type="term" value="F:DNA replication origin binding"/>
    <property type="evidence" value="ECO:0007669"/>
    <property type="project" value="TreeGrafter"/>
</dbReference>
<evidence type="ECO:0000256" key="7">
    <source>
        <dbReference type="RuleBase" id="RU000577"/>
    </source>
</evidence>
<dbReference type="PRINTS" id="PR00051">
    <property type="entry name" value="DNAA"/>
</dbReference>
<evidence type="ECO:0000256" key="4">
    <source>
        <dbReference type="ARBA" id="ARBA00022840"/>
    </source>
</evidence>
<feature type="compositionally biased region" description="Polar residues" evidence="9">
    <location>
        <begin position="242"/>
        <end position="253"/>
    </location>
</feature>
<dbReference type="SUPFAM" id="SSF48295">
    <property type="entry name" value="TrpR-like"/>
    <property type="match status" value="1"/>
</dbReference>
<keyword evidence="13" id="KW-1185">Reference proteome</keyword>
<dbReference type="InterPro" id="IPR003593">
    <property type="entry name" value="AAA+_ATPase"/>
</dbReference>
<dbReference type="GO" id="GO:0006275">
    <property type="term" value="P:regulation of DNA replication"/>
    <property type="evidence" value="ECO:0007669"/>
    <property type="project" value="InterPro"/>
</dbReference>
<evidence type="ECO:0000256" key="6">
    <source>
        <dbReference type="ARBA" id="ARBA00023125"/>
    </source>
</evidence>
<evidence type="ECO:0000313" key="12">
    <source>
        <dbReference type="EMBL" id="QDT11829.1"/>
    </source>
</evidence>
<sequence>MSASHGCNDDKAVIELFKEALKQRVGQEVYQAWFADGVFFELCENTVDAPKVIGGPNAEAAPTRVTQSAIVAKVRGQFALDRLSRNYTRELRGAAMQAFGRAMEVQLRLADPPQQVQLPIDDLSTEALPDNAESETGRITSRQNHSASDGDGPADAGQPGGHATNISNQRRTRAATPSETRRRKSSPRGGESIASLVQQSQSQNYQSGKAKNKSTRSRRRKPNLNAVSLTQPTLPNLPANELKQSAATANAKTDASHSKVSGKDEGNAEKQSAANSAQQRMTLETFVGGKCNQLARTAAQLVCENPQAGSPLFVSGPPGVGKTHLMFAISHFLRRHHRMRRVMHLSAEKFTNDFIRCVSSGTLTSFRSLYRDIDAFILDDVQFLGAKKATLREMLYTVESLMDRGKTLIFAATHSPNEISGLTQELSGRLSSGLVCTMQTLDTATRETLLRQSIDEKCLFPWPEETIREISQTLPGDGRRIGGFVNLISVLQRMYDRMPTTAEIQEFGGDQLRSDKPFVTMAKIERAVAQTFQLDNDALKSKSQARTTTEPRMLAMYLSRELTPAAFAEIGRYYGGRSHSAAILARRRVETWLASGKSVGRGSASLTARDALDRIESLLRSG</sequence>
<evidence type="ECO:0000256" key="3">
    <source>
        <dbReference type="ARBA" id="ARBA00022741"/>
    </source>
</evidence>
<dbReference type="InterPro" id="IPR020591">
    <property type="entry name" value="Chromosome_initiator_DnaA-like"/>
</dbReference>
<dbReference type="SMART" id="SM00760">
    <property type="entry name" value="Bac_DnaA_C"/>
    <property type="match status" value="1"/>
</dbReference>
<dbReference type="InterPro" id="IPR013159">
    <property type="entry name" value="DnaA_C"/>
</dbReference>
<dbReference type="Pfam" id="PF08299">
    <property type="entry name" value="Bac_DnaA_C"/>
    <property type="match status" value="1"/>
</dbReference>
<keyword evidence="2 7" id="KW-0235">DNA replication</keyword>
<comment type="similarity">
    <text evidence="8">Belongs to the DnaA family.</text>
</comment>
<dbReference type="GO" id="GO:0005524">
    <property type="term" value="F:ATP binding"/>
    <property type="evidence" value="ECO:0007669"/>
    <property type="project" value="UniProtKB-KW"/>
</dbReference>
<feature type="compositionally biased region" description="Polar residues" evidence="9">
    <location>
        <begin position="269"/>
        <end position="278"/>
    </location>
</feature>
<dbReference type="OrthoDB" id="9807019at2"/>
<evidence type="ECO:0000256" key="2">
    <source>
        <dbReference type="ARBA" id="ARBA00022705"/>
    </source>
</evidence>
<organism evidence="12 13">
    <name type="scientific">Stieleria marina</name>
    <dbReference type="NCBI Taxonomy" id="1930275"/>
    <lineage>
        <taxon>Bacteria</taxon>
        <taxon>Pseudomonadati</taxon>
        <taxon>Planctomycetota</taxon>
        <taxon>Planctomycetia</taxon>
        <taxon>Pirellulales</taxon>
        <taxon>Pirellulaceae</taxon>
        <taxon>Stieleria</taxon>
    </lineage>
</organism>
<dbReference type="GO" id="GO:0006270">
    <property type="term" value="P:DNA replication initiation"/>
    <property type="evidence" value="ECO:0007669"/>
    <property type="project" value="InterPro"/>
</dbReference>
<dbReference type="AlphaFoldDB" id="A0A517NXK3"/>
<dbReference type="CDD" id="cd06571">
    <property type="entry name" value="Bac_DnaA_C"/>
    <property type="match status" value="1"/>
</dbReference>
<protein>
    <recommendedName>
        <fullName evidence="7">Chromosomal replication initiator protein DnaA</fullName>
    </recommendedName>
</protein>
<keyword evidence="6 7" id="KW-0238">DNA-binding</keyword>